<dbReference type="EMBL" id="ON529852">
    <property type="protein sequence ID" value="USN14087.1"/>
    <property type="molecule type" value="Genomic_DNA"/>
</dbReference>
<proteinExistence type="predicted"/>
<protein>
    <submittedName>
        <fullName evidence="1">Uncharacterized protein</fullName>
    </submittedName>
</protein>
<evidence type="ECO:0000313" key="1">
    <source>
        <dbReference type="EMBL" id="USN14087.1"/>
    </source>
</evidence>
<reference evidence="1" key="1">
    <citation type="submission" date="2022-05" db="EMBL/GenBank/DDBJ databases">
        <authorList>
            <person name="Friedrich I."/>
            <person name="Poehlein A."/>
            <person name="Schneider D."/>
            <person name="Hertel R."/>
            <person name="Daniel R."/>
        </authorList>
    </citation>
    <scope>NUCLEOTIDE SEQUENCE</scope>
</reference>
<gene>
    <name evidence="1" type="ORF">KABACHOK_02510</name>
</gene>
<sequence>MAIKDDPDSRLKAADARDLFTAEAREQHHERMDALMVRHRLKAIGLLLLLDGFTGWRARGLDEEDAAVLADYMRGWHGALAPDQRALHGAILLGARDDGVIDLATWGADAEQCAAVARMAAAHALPAAPFQTWFGWGNGGRAKALTEAELEGLTTFQQGWALTNTHPKAER</sequence>
<name>A0A9E7MQ54_9CAUD</name>
<evidence type="ECO:0000313" key="2">
    <source>
        <dbReference type="Proteomes" id="UP001056685"/>
    </source>
</evidence>
<keyword evidence="2" id="KW-1185">Reference proteome</keyword>
<dbReference type="Proteomes" id="UP001056685">
    <property type="component" value="Segment"/>
</dbReference>
<accession>A0A9E7MQ54</accession>
<organism evidence="1 2">
    <name type="scientific">Brevundimonas phage vB_BpoS-Kabachok</name>
    <dbReference type="NCBI Taxonomy" id="2948600"/>
    <lineage>
        <taxon>Viruses</taxon>
        <taxon>Duplodnaviria</taxon>
        <taxon>Heunggongvirae</taxon>
        <taxon>Uroviricota</taxon>
        <taxon>Caudoviricetes</taxon>
        <taxon>Jeanschmidtviridae</taxon>
        <taxon>Marchewkavirus</taxon>
        <taxon>Marchewkavirus kabachok</taxon>
    </lineage>
</organism>